<organism evidence="1 2">
    <name type="scientific">Acidilutibacter cellobiosedens</name>
    <dbReference type="NCBI Taxonomy" id="2507161"/>
    <lineage>
        <taxon>Bacteria</taxon>
        <taxon>Bacillati</taxon>
        <taxon>Bacillota</taxon>
        <taxon>Tissierellia</taxon>
        <taxon>Tissierellales</taxon>
        <taxon>Acidilutibacteraceae</taxon>
        <taxon>Acidilutibacter</taxon>
    </lineage>
</organism>
<gene>
    <name evidence="1" type="ORF">EQM13_04280</name>
</gene>
<keyword evidence="2" id="KW-1185">Reference proteome</keyword>
<dbReference type="KEGG" id="spoa:EQM13_04280"/>
<name>A0A410QA60_9FIRM</name>
<dbReference type="OrthoDB" id="9803021at2"/>
<dbReference type="AlphaFoldDB" id="A0A410QA60"/>
<dbReference type="InterPro" id="IPR015867">
    <property type="entry name" value="N-reg_PII/ATP_PRibTrfase_C"/>
</dbReference>
<dbReference type="EMBL" id="CP035282">
    <property type="protein sequence ID" value="QAT60849.1"/>
    <property type="molecule type" value="Genomic_DNA"/>
</dbReference>
<dbReference type="InterPro" id="IPR011322">
    <property type="entry name" value="N-reg_PII-like_a/b"/>
</dbReference>
<evidence type="ECO:0000313" key="1">
    <source>
        <dbReference type="EMBL" id="QAT60849.1"/>
    </source>
</evidence>
<dbReference type="SMART" id="SM00938">
    <property type="entry name" value="P-II"/>
    <property type="match status" value="1"/>
</dbReference>
<dbReference type="GO" id="GO:0030234">
    <property type="term" value="F:enzyme regulator activity"/>
    <property type="evidence" value="ECO:0007669"/>
    <property type="project" value="InterPro"/>
</dbReference>
<proteinExistence type="predicted"/>
<dbReference type="Gene3D" id="3.30.70.120">
    <property type="match status" value="1"/>
</dbReference>
<dbReference type="Pfam" id="PF00543">
    <property type="entry name" value="P-II"/>
    <property type="match status" value="1"/>
</dbReference>
<sequence length="231" mass="25178">MNRDVSKGIVKLVVTIVDRGNGQKITEICNREQLHFHFICFGCGTADSEMLDYLGIGETEKDVVISMVPDSKIPLLLSTLLEEMQLKSPGKGISFTMPISGIGSLISKLLMREERIKIESEVRKMECNVKYALVIIVVNRGYSDVVMTAAKSVGVTGGTMLDARGIGYEEAEKFLGISIQSEKNILAILCSQKDKHTIMETINQVAGMRTEAGGIVLSLPVDNIIGINGLE</sequence>
<protein>
    <recommendedName>
        <fullName evidence="3">Nitrogen regulatory protein P-II</fullName>
    </recommendedName>
</protein>
<evidence type="ECO:0008006" key="3">
    <source>
        <dbReference type="Google" id="ProtNLM"/>
    </source>
</evidence>
<reference evidence="2" key="1">
    <citation type="submission" date="2019-01" db="EMBL/GenBank/DDBJ databases">
        <title>Draft genomes of a novel of Sporanaerobacter strains.</title>
        <authorList>
            <person name="Ma S."/>
        </authorList>
    </citation>
    <scope>NUCLEOTIDE SEQUENCE [LARGE SCALE GENOMIC DNA]</scope>
    <source>
        <strain evidence="2">NJN-17</strain>
    </source>
</reference>
<accession>A0A410QA60</accession>
<dbReference type="Proteomes" id="UP000287969">
    <property type="component" value="Chromosome"/>
</dbReference>
<dbReference type="GO" id="GO:0006808">
    <property type="term" value="P:regulation of nitrogen utilization"/>
    <property type="evidence" value="ECO:0007669"/>
    <property type="project" value="InterPro"/>
</dbReference>
<evidence type="ECO:0000313" key="2">
    <source>
        <dbReference type="Proteomes" id="UP000287969"/>
    </source>
</evidence>
<dbReference type="SUPFAM" id="SSF54913">
    <property type="entry name" value="GlnB-like"/>
    <property type="match status" value="2"/>
</dbReference>
<dbReference type="PROSITE" id="PS51343">
    <property type="entry name" value="PII_GLNB_DOM"/>
    <property type="match status" value="1"/>
</dbReference>
<dbReference type="RefSeq" id="WP_071140269.1">
    <property type="nucleotide sequence ID" value="NZ_CP035282.1"/>
</dbReference>
<dbReference type="InterPro" id="IPR002187">
    <property type="entry name" value="N-reg_PII"/>
</dbReference>